<dbReference type="EnsemblProtists" id="HpaT800283">
    <property type="protein sequence ID" value="HpaP800283"/>
    <property type="gene ID" value="HpaG800283"/>
</dbReference>
<keyword evidence="4 6" id="KW-1133">Transmembrane helix</keyword>
<dbReference type="SUPFAM" id="SSF103473">
    <property type="entry name" value="MFS general substrate transporter"/>
    <property type="match status" value="1"/>
</dbReference>
<dbReference type="HOGENOM" id="CLU_1291163_0_0_1"/>
<evidence type="ECO:0000256" key="1">
    <source>
        <dbReference type="ARBA" id="ARBA00004127"/>
    </source>
</evidence>
<feature type="transmembrane region" description="Helical" evidence="6">
    <location>
        <begin position="49"/>
        <end position="68"/>
    </location>
</feature>
<comment type="subcellular location">
    <subcellularLocation>
        <location evidence="1">Endomembrane system</location>
        <topology evidence="1">Multi-pass membrane protein</topology>
    </subcellularLocation>
</comment>
<dbReference type="EMBL" id="JH597777">
    <property type="status" value="NOT_ANNOTATED_CDS"/>
    <property type="molecule type" value="Genomic_DNA"/>
</dbReference>
<feature type="transmembrane region" description="Helical" evidence="6">
    <location>
        <begin position="175"/>
        <end position="197"/>
    </location>
</feature>
<reference evidence="7" key="2">
    <citation type="submission" date="2015-06" db="UniProtKB">
        <authorList>
            <consortium name="EnsemblProtists"/>
        </authorList>
    </citation>
    <scope>IDENTIFICATION</scope>
    <source>
        <strain evidence="7">Emoy2</strain>
    </source>
</reference>
<keyword evidence="5 6" id="KW-0472">Membrane</keyword>
<dbReference type="InterPro" id="IPR036259">
    <property type="entry name" value="MFS_trans_sf"/>
</dbReference>
<organism evidence="7 8">
    <name type="scientific">Hyaloperonospora arabidopsidis (strain Emoy2)</name>
    <name type="common">Downy mildew agent</name>
    <name type="synonym">Peronospora arabidopsidis</name>
    <dbReference type="NCBI Taxonomy" id="559515"/>
    <lineage>
        <taxon>Eukaryota</taxon>
        <taxon>Sar</taxon>
        <taxon>Stramenopiles</taxon>
        <taxon>Oomycota</taxon>
        <taxon>Peronosporomycetes</taxon>
        <taxon>Peronosporales</taxon>
        <taxon>Peronosporaceae</taxon>
        <taxon>Hyaloperonospora</taxon>
    </lineage>
</organism>
<accession>M4B1Y6</accession>
<reference evidence="8" key="1">
    <citation type="journal article" date="2010" name="Science">
        <title>Signatures of adaptation to obligate biotrophy in the Hyaloperonospora arabidopsidis genome.</title>
        <authorList>
            <person name="Baxter L."/>
            <person name="Tripathy S."/>
            <person name="Ishaque N."/>
            <person name="Boot N."/>
            <person name="Cabral A."/>
            <person name="Kemen E."/>
            <person name="Thines M."/>
            <person name="Ah-Fong A."/>
            <person name="Anderson R."/>
            <person name="Badejoko W."/>
            <person name="Bittner-Eddy P."/>
            <person name="Boore J.L."/>
            <person name="Chibucos M.C."/>
            <person name="Coates M."/>
            <person name="Dehal P."/>
            <person name="Delehaunty K."/>
            <person name="Dong S."/>
            <person name="Downton P."/>
            <person name="Dumas B."/>
            <person name="Fabro G."/>
            <person name="Fronick C."/>
            <person name="Fuerstenberg S.I."/>
            <person name="Fulton L."/>
            <person name="Gaulin E."/>
            <person name="Govers F."/>
            <person name="Hughes L."/>
            <person name="Humphray S."/>
            <person name="Jiang R.H."/>
            <person name="Judelson H."/>
            <person name="Kamoun S."/>
            <person name="Kyung K."/>
            <person name="Meijer H."/>
            <person name="Minx P."/>
            <person name="Morris P."/>
            <person name="Nelson J."/>
            <person name="Phuntumart V."/>
            <person name="Qutob D."/>
            <person name="Rehmany A."/>
            <person name="Rougon-Cardoso A."/>
            <person name="Ryden P."/>
            <person name="Torto-Alalibo T."/>
            <person name="Studholme D."/>
            <person name="Wang Y."/>
            <person name="Win J."/>
            <person name="Wood J."/>
            <person name="Clifton S.W."/>
            <person name="Rogers J."/>
            <person name="Van den Ackerveken G."/>
            <person name="Jones J.D."/>
            <person name="McDowell J.M."/>
            <person name="Beynon J."/>
            <person name="Tyler B.M."/>
        </authorList>
    </citation>
    <scope>NUCLEOTIDE SEQUENCE [LARGE SCALE GENOMIC DNA]</scope>
    <source>
        <strain evidence="8">Emoy2</strain>
    </source>
</reference>
<dbReference type="VEuPathDB" id="FungiDB:HpaG800283"/>
<evidence type="ECO:0000256" key="2">
    <source>
        <dbReference type="ARBA" id="ARBA00022448"/>
    </source>
</evidence>
<dbReference type="Proteomes" id="UP000011713">
    <property type="component" value="Unassembled WGS sequence"/>
</dbReference>
<keyword evidence="2" id="KW-0813">Transport</keyword>
<evidence type="ECO:0000313" key="7">
    <source>
        <dbReference type="EnsemblProtists" id="HpaP800283"/>
    </source>
</evidence>
<dbReference type="eggNOG" id="KOG2325">
    <property type="taxonomic scope" value="Eukaryota"/>
</dbReference>
<dbReference type="InterPro" id="IPR051068">
    <property type="entry name" value="MFS_Domain-Containing_Protein"/>
</dbReference>
<protein>
    <submittedName>
        <fullName evidence="7">Uncharacterized protein</fullName>
    </submittedName>
</protein>
<name>M4B1Y6_HYAAE</name>
<evidence type="ECO:0000256" key="4">
    <source>
        <dbReference type="ARBA" id="ARBA00022989"/>
    </source>
</evidence>
<evidence type="ECO:0000256" key="6">
    <source>
        <dbReference type="SAM" id="Phobius"/>
    </source>
</evidence>
<feature type="transmembrane region" description="Helical" evidence="6">
    <location>
        <begin position="88"/>
        <end position="106"/>
    </location>
</feature>
<evidence type="ECO:0000313" key="8">
    <source>
        <dbReference type="Proteomes" id="UP000011713"/>
    </source>
</evidence>
<dbReference type="GO" id="GO:0012505">
    <property type="term" value="C:endomembrane system"/>
    <property type="evidence" value="ECO:0007669"/>
    <property type="project" value="UniProtKB-SubCell"/>
</dbReference>
<dbReference type="STRING" id="559515.M4B1Y6"/>
<keyword evidence="8" id="KW-1185">Reference proteome</keyword>
<dbReference type="PANTHER" id="PTHR23510:SF3">
    <property type="entry name" value="MAJOR FACILITATOR SUPERFAMILY DOMAIN-CONTAINING PROTEIN 8"/>
    <property type="match status" value="1"/>
</dbReference>
<sequence>MYVLPYSSSVRSQTLLALSRLVIGFGAGNRSVCRANIAMLTRVDQRLEYFTLFATVVFLAYALNPGLGSVIGETQIEIATDLLQFNRFTAPGFLLVALNLFTILVNNQIYDESVSRGDAPGSPTVIVSVPASSESTKPSVNELTIVVNKLEKSTDIVAKKKPTQEVTSPILSDQAVTVGMLVFIFLNFITHGILSIFETVNVPLFLQLTDRNTI</sequence>
<evidence type="ECO:0000256" key="5">
    <source>
        <dbReference type="ARBA" id="ARBA00023136"/>
    </source>
</evidence>
<proteinExistence type="predicted"/>
<dbReference type="PANTHER" id="PTHR23510">
    <property type="entry name" value="INNER MEMBRANE TRANSPORT PROTEIN YAJR"/>
    <property type="match status" value="1"/>
</dbReference>
<dbReference type="InParanoid" id="M4B1Y6"/>
<dbReference type="Gene3D" id="1.20.1250.20">
    <property type="entry name" value="MFS general substrate transporter like domains"/>
    <property type="match status" value="1"/>
</dbReference>
<evidence type="ECO:0000256" key="3">
    <source>
        <dbReference type="ARBA" id="ARBA00022692"/>
    </source>
</evidence>
<keyword evidence="3 6" id="KW-0812">Transmembrane</keyword>
<dbReference type="AlphaFoldDB" id="M4B1Y6"/>